<dbReference type="SUPFAM" id="SSF51316">
    <property type="entry name" value="Mss4-like"/>
    <property type="match status" value="1"/>
</dbReference>
<feature type="domain" description="CENP-V/GFA" evidence="5">
    <location>
        <begin position="15"/>
        <end position="135"/>
    </location>
</feature>
<dbReference type="GO" id="GO:0046872">
    <property type="term" value="F:metal ion binding"/>
    <property type="evidence" value="ECO:0007669"/>
    <property type="project" value="UniProtKB-KW"/>
</dbReference>
<comment type="caution">
    <text evidence="6">The sequence shown here is derived from an EMBL/GenBank/DDBJ whole genome shotgun (WGS) entry which is preliminary data.</text>
</comment>
<accession>A0AAD6UH10</accession>
<dbReference type="AlphaFoldDB" id="A0AAD6UH10"/>
<reference evidence="6" key="1">
    <citation type="submission" date="2023-03" db="EMBL/GenBank/DDBJ databases">
        <title>Massive genome expansion in bonnet fungi (Mycena s.s.) driven by repeated elements and novel gene families across ecological guilds.</title>
        <authorList>
            <consortium name="Lawrence Berkeley National Laboratory"/>
            <person name="Harder C.B."/>
            <person name="Miyauchi S."/>
            <person name="Viragh M."/>
            <person name="Kuo A."/>
            <person name="Thoen E."/>
            <person name="Andreopoulos B."/>
            <person name="Lu D."/>
            <person name="Skrede I."/>
            <person name="Drula E."/>
            <person name="Henrissat B."/>
            <person name="Morin E."/>
            <person name="Kohler A."/>
            <person name="Barry K."/>
            <person name="LaButti K."/>
            <person name="Morin E."/>
            <person name="Salamov A."/>
            <person name="Lipzen A."/>
            <person name="Mereny Z."/>
            <person name="Hegedus B."/>
            <person name="Baldrian P."/>
            <person name="Stursova M."/>
            <person name="Weitz H."/>
            <person name="Taylor A."/>
            <person name="Grigoriev I.V."/>
            <person name="Nagy L.G."/>
            <person name="Martin F."/>
            <person name="Kauserud H."/>
        </authorList>
    </citation>
    <scope>NUCLEOTIDE SEQUENCE</scope>
    <source>
        <strain evidence="6">CBHHK173m</strain>
    </source>
</reference>
<comment type="similarity">
    <text evidence="1">Belongs to the Gfa family.</text>
</comment>
<dbReference type="PROSITE" id="PS51891">
    <property type="entry name" value="CENP_V_GFA"/>
    <property type="match status" value="1"/>
</dbReference>
<name>A0AAD6UH10_9AGAR</name>
<evidence type="ECO:0000256" key="3">
    <source>
        <dbReference type="ARBA" id="ARBA00022833"/>
    </source>
</evidence>
<gene>
    <name evidence="6" type="ORF">B0H15DRAFT_196935</name>
</gene>
<protein>
    <submittedName>
        <fullName evidence="6">Mss4-like protein</fullName>
    </submittedName>
</protein>
<dbReference type="InterPro" id="IPR006913">
    <property type="entry name" value="CENP-V/GFA"/>
</dbReference>
<dbReference type="GO" id="GO:0016846">
    <property type="term" value="F:carbon-sulfur lyase activity"/>
    <property type="evidence" value="ECO:0007669"/>
    <property type="project" value="InterPro"/>
</dbReference>
<dbReference type="InterPro" id="IPR011057">
    <property type="entry name" value="Mss4-like_sf"/>
</dbReference>
<dbReference type="PANTHER" id="PTHR33337">
    <property type="entry name" value="GFA DOMAIN-CONTAINING PROTEIN"/>
    <property type="match status" value="1"/>
</dbReference>
<evidence type="ECO:0000313" key="6">
    <source>
        <dbReference type="EMBL" id="KAJ7103156.1"/>
    </source>
</evidence>
<dbReference type="PANTHER" id="PTHR33337:SF40">
    <property type="entry name" value="CENP-V_GFA DOMAIN-CONTAINING PROTEIN-RELATED"/>
    <property type="match status" value="1"/>
</dbReference>
<evidence type="ECO:0000259" key="5">
    <source>
        <dbReference type="PROSITE" id="PS51891"/>
    </source>
</evidence>
<evidence type="ECO:0000256" key="1">
    <source>
        <dbReference type="ARBA" id="ARBA00005495"/>
    </source>
</evidence>
<evidence type="ECO:0000313" key="7">
    <source>
        <dbReference type="Proteomes" id="UP001222325"/>
    </source>
</evidence>
<dbReference type="Proteomes" id="UP001222325">
    <property type="component" value="Unassembled WGS sequence"/>
</dbReference>
<evidence type="ECO:0000256" key="4">
    <source>
        <dbReference type="ARBA" id="ARBA00023239"/>
    </source>
</evidence>
<organism evidence="6 7">
    <name type="scientific">Mycena belliarum</name>
    <dbReference type="NCBI Taxonomy" id="1033014"/>
    <lineage>
        <taxon>Eukaryota</taxon>
        <taxon>Fungi</taxon>
        <taxon>Dikarya</taxon>
        <taxon>Basidiomycota</taxon>
        <taxon>Agaricomycotina</taxon>
        <taxon>Agaricomycetes</taxon>
        <taxon>Agaricomycetidae</taxon>
        <taxon>Agaricales</taxon>
        <taxon>Marasmiineae</taxon>
        <taxon>Mycenaceae</taxon>
        <taxon>Mycena</taxon>
    </lineage>
</organism>
<keyword evidence="3" id="KW-0862">Zinc</keyword>
<keyword evidence="7" id="KW-1185">Reference proteome</keyword>
<dbReference type="Pfam" id="PF04828">
    <property type="entry name" value="GFA"/>
    <property type="match status" value="1"/>
</dbReference>
<keyword evidence="4" id="KW-0456">Lyase</keyword>
<proteinExistence type="inferred from homology"/>
<dbReference type="EMBL" id="JARJCN010000002">
    <property type="protein sequence ID" value="KAJ7103156.1"/>
    <property type="molecule type" value="Genomic_DNA"/>
</dbReference>
<dbReference type="Gene3D" id="3.90.1590.10">
    <property type="entry name" value="glutathione-dependent formaldehyde- activating enzyme (gfa)"/>
    <property type="match status" value="1"/>
</dbReference>
<evidence type="ECO:0000256" key="2">
    <source>
        <dbReference type="ARBA" id="ARBA00022723"/>
    </source>
</evidence>
<sequence>MSSARYCFAGLPPRISGACFCRSVSYTVTGRPVLSAYCHCTRCQVMNGSAFIWTIHFPAAAFTWRHPEPHDDALDTYVTDGKPWKTRYRCKRCGCCVGSYNTKTEQWSVWGVQLDKQEGGANLDGLKPTAHIFYDTRLVDVNDQLSKWDGYEGTSTRIL</sequence>
<keyword evidence="2" id="KW-0479">Metal-binding</keyword>